<dbReference type="Proteomes" id="UP000796880">
    <property type="component" value="Unassembled WGS sequence"/>
</dbReference>
<dbReference type="OrthoDB" id="785602at2759"/>
<feature type="compositionally biased region" description="Pro residues" evidence="1">
    <location>
        <begin position="44"/>
        <end position="54"/>
    </location>
</feature>
<evidence type="ECO:0000313" key="5">
    <source>
        <dbReference type="EMBL" id="KAF3433271.1"/>
    </source>
</evidence>
<feature type="compositionally biased region" description="Polar residues" evidence="1">
    <location>
        <begin position="85"/>
        <end position="94"/>
    </location>
</feature>
<feature type="region of interest" description="Disordered" evidence="1">
    <location>
        <begin position="249"/>
        <end position="306"/>
    </location>
</feature>
<evidence type="ECO:0000256" key="3">
    <source>
        <dbReference type="SAM" id="SignalP"/>
    </source>
</evidence>
<feature type="domain" description="DUF7356" evidence="4">
    <location>
        <begin position="92"/>
        <end position="191"/>
    </location>
</feature>
<feature type="signal peptide" evidence="3">
    <location>
        <begin position="1"/>
        <end position="24"/>
    </location>
</feature>
<feature type="compositionally biased region" description="Polar residues" evidence="1">
    <location>
        <begin position="281"/>
        <end position="300"/>
    </location>
</feature>
<dbReference type="InterPro" id="IPR055780">
    <property type="entry name" value="DUF7356"/>
</dbReference>
<feature type="transmembrane region" description="Helical" evidence="2">
    <location>
        <begin position="212"/>
        <end position="230"/>
    </location>
</feature>
<keyword evidence="3" id="KW-0732">Signal</keyword>
<proteinExistence type="predicted"/>
<evidence type="ECO:0000256" key="1">
    <source>
        <dbReference type="SAM" id="MobiDB-lite"/>
    </source>
</evidence>
<keyword evidence="2" id="KW-1133">Transmembrane helix</keyword>
<reference evidence="5" key="1">
    <citation type="submission" date="2020-03" db="EMBL/GenBank/DDBJ databases">
        <title>A high-quality chromosome-level genome assembly of a woody plant with both climbing and erect habits, Rhamnella rubrinervis.</title>
        <authorList>
            <person name="Lu Z."/>
            <person name="Yang Y."/>
            <person name="Zhu X."/>
            <person name="Sun Y."/>
        </authorList>
    </citation>
    <scope>NUCLEOTIDE SEQUENCE</scope>
    <source>
        <strain evidence="5">BYM</strain>
        <tissue evidence="5">Leaf</tissue>
    </source>
</reference>
<keyword evidence="2" id="KW-0812">Transmembrane</keyword>
<protein>
    <recommendedName>
        <fullName evidence="4">DUF7356 domain-containing protein</fullName>
    </recommendedName>
</protein>
<evidence type="ECO:0000313" key="6">
    <source>
        <dbReference type="Proteomes" id="UP000796880"/>
    </source>
</evidence>
<organism evidence="5 6">
    <name type="scientific">Rhamnella rubrinervis</name>
    <dbReference type="NCBI Taxonomy" id="2594499"/>
    <lineage>
        <taxon>Eukaryota</taxon>
        <taxon>Viridiplantae</taxon>
        <taxon>Streptophyta</taxon>
        <taxon>Embryophyta</taxon>
        <taxon>Tracheophyta</taxon>
        <taxon>Spermatophyta</taxon>
        <taxon>Magnoliopsida</taxon>
        <taxon>eudicotyledons</taxon>
        <taxon>Gunneridae</taxon>
        <taxon>Pentapetalae</taxon>
        <taxon>rosids</taxon>
        <taxon>fabids</taxon>
        <taxon>Rosales</taxon>
        <taxon>Rhamnaceae</taxon>
        <taxon>rhamnoid group</taxon>
        <taxon>Rhamneae</taxon>
        <taxon>Rhamnella</taxon>
    </lineage>
</organism>
<name>A0A8K0GQ65_9ROSA</name>
<dbReference type="PANTHER" id="PTHR34200:SF2">
    <property type="entry name" value="TRANSMEMBRANE PROTEIN"/>
    <property type="match status" value="1"/>
</dbReference>
<keyword evidence="6" id="KW-1185">Reference proteome</keyword>
<evidence type="ECO:0000259" key="4">
    <source>
        <dbReference type="Pfam" id="PF24053"/>
    </source>
</evidence>
<sequence length="306" mass="32727">MNRNAIGSLLVVLVFFTVAHGCDASLLSKFRKLAASIGPKKNNFPPPEISPSPSPVSGVDSIPNGGFVSKTKNRKDAPTPYISPAPSSAADTQITERCTGSSRTCHYQNDINMTACFHSPSNANTELFLLVQNDGDSSLEANVTILSVKTTFQEIEVPKHDVKKVHVSDGGSPSVLLNAGNGKCIIHLGSTVPNNLLKNLPSYASHVTPTHGAYLFGLIAIVIGGTWACCKLAKKERQVDGIPYQELEMAQPDSPTANQMETADGWDQGWDDDWDDIKTVKSPSARQNGNASLNGFTSRSSDGDGW</sequence>
<evidence type="ECO:0000256" key="2">
    <source>
        <dbReference type="SAM" id="Phobius"/>
    </source>
</evidence>
<keyword evidence="2" id="KW-0472">Membrane</keyword>
<dbReference type="PANTHER" id="PTHR34200">
    <property type="entry name" value="DENTIN SIALOPHOSPHOPROTEIN-LIKE ISOFORM X1"/>
    <property type="match status" value="1"/>
</dbReference>
<dbReference type="Pfam" id="PF24053">
    <property type="entry name" value="DUF7356"/>
    <property type="match status" value="1"/>
</dbReference>
<gene>
    <name evidence="5" type="ORF">FNV43_RR24373</name>
</gene>
<dbReference type="AlphaFoldDB" id="A0A8K0GQ65"/>
<dbReference type="EMBL" id="VOIH02000011">
    <property type="protein sequence ID" value="KAF3433271.1"/>
    <property type="molecule type" value="Genomic_DNA"/>
</dbReference>
<feature type="chain" id="PRO_5035473755" description="DUF7356 domain-containing protein" evidence="3">
    <location>
        <begin position="25"/>
        <end position="306"/>
    </location>
</feature>
<accession>A0A8K0GQ65</accession>
<comment type="caution">
    <text evidence="5">The sequence shown here is derived from an EMBL/GenBank/DDBJ whole genome shotgun (WGS) entry which is preliminary data.</text>
</comment>
<feature type="region of interest" description="Disordered" evidence="1">
    <location>
        <begin position="41"/>
        <end position="94"/>
    </location>
</feature>